<evidence type="ECO:0000313" key="3">
    <source>
        <dbReference type="Proteomes" id="UP000324222"/>
    </source>
</evidence>
<gene>
    <name evidence="2" type="ORF">E2C01_008309</name>
</gene>
<organism evidence="2 3">
    <name type="scientific">Portunus trituberculatus</name>
    <name type="common">Swimming crab</name>
    <name type="synonym">Neptunus trituberculatus</name>
    <dbReference type="NCBI Taxonomy" id="210409"/>
    <lineage>
        <taxon>Eukaryota</taxon>
        <taxon>Metazoa</taxon>
        <taxon>Ecdysozoa</taxon>
        <taxon>Arthropoda</taxon>
        <taxon>Crustacea</taxon>
        <taxon>Multicrustacea</taxon>
        <taxon>Malacostraca</taxon>
        <taxon>Eumalacostraca</taxon>
        <taxon>Eucarida</taxon>
        <taxon>Decapoda</taxon>
        <taxon>Pleocyemata</taxon>
        <taxon>Brachyura</taxon>
        <taxon>Eubrachyura</taxon>
        <taxon>Portunoidea</taxon>
        <taxon>Portunidae</taxon>
        <taxon>Portuninae</taxon>
        <taxon>Portunus</taxon>
    </lineage>
</organism>
<feature type="region of interest" description="Disordered" evidence="1">
    <location>
        <begin position="63"/>
        <end position="105"/>
    </location>
</feature>
<sequence length="124" mass="13481">MQEDVILMTRATQVTIGGVERGCQGAFVYNHWCGRSTIRRAYCFLRAEMSRLGREISLPSWATRGGGVDTAGKPPAGDMIGPTPPTGDEPRLISAAGNEKRGKHKSVVKKDGGVDRGMVYCIWE</sequence>
<comment type="caution">
    <text evidence="2">The sequence shown here is derived from an EMBL/GenBank/DDBJ whole genome shotgun (WGS) entry which is preliminary data.</text>
</comment>
<protein>
    <submittedName>
        <fullName evidence="2">Uncharacterized protein</fullName>
    </submittedName>
</protein>
<evidence type="ECO:0000313" key="2">
    <source>
        <dbReference type="EMBL" id="MPC15515.1"/>
    </source>
</evidence>
<name>A0A5B7D2G7_PORTR</name>
<accession>A0A5B7D2G7</accession>
<dbReference type="AlphaFoldDB" id="A0A5B7D2G7"/>
<proteinExistence type="predicted"/>
<dbReference type="EMBL" id="VSRR010000433">
    <property type="protein sequence ID" value="MPC15515.1"/>
    <property type="molecule type" value="Genomic_DNA"/>
</dbReference>
<dbReference type="Proteomes" id="UP000324222">
    <property type="component" value="Unassembled WGS sequence"/>
</dbReference>
<reference evidence="2 3" key="1">
    <citation type="submission" date="2019-05" db="EMBL/GenBank/DDBJ databases">
        <title>Another draft genome of Portunus trituberculatus and its Hox gene families provides insights of decapod evolution.</title>
        <authorList>
            <person name="Jeong J.-H."/>
            <person name="Song I."/>
            <person name="Kim S."/>
            <person name="Choi T."/>
            <person name="Kim D."/>
            <person name="Ryu S."/>
            <person name="Kim W."/>
        </authorList>
    </citation>
    <scope>NUCLEOTIDE SEQUENCE [LARGE SCALE GENOMIC DNA]</scope>
    <source>
        <tissue evidence="2">Muscle</tissue>
    </source>
</reference>
<evidence type="ECO:0000256" key="1">
    <source>
        <dbReference type="SAM" id="MobiDB-lite"/>
    </source>
</evidence>
<keyword evidence="3" id="KW-1185">Reference proteome</keyword>